<dbReference type="AlphaFoldDB" id="M2RCC1"/>
<evidence type="ECO:0000313" key="4">
    <source>
        <dbReference type="Proteomes" id="UP000016930"/>
    </source>
</evidence>
<name>M2RCC1_CERS8</name>
<feature type="compositionally biased region" description="Low complexity" evidence="1">
    <location>
        <begin position="29"/>
        <end position="63"/>
    </location>
</feature>
<keyword evidence="2" id="KW-0472">Membrane</keyword>
<feature type="compositionally biased region" description="Polar residues" evidence="1">
    <location>
        <begin position="364"/>
        <end position="376"/>
    </location>
</feature>
<accession>M2RCC1</accession>
<keyword evidence="2" id="KW-1133">Transmembrane helix</keyword>
<proteinExistence type="predicted"/>
<dbReference type="PANTHER" id="PTHR37402:SF1">
    <property type="entry name" value="GRAM DOMAIN-CONTAINING PROTEIN 4"/>
    <property type="match status" value="1"/>
</dbReference>
<organism evidence="3 4">
    <name type="scientific">Ceriporiopsis subvermispora (strain B)</name>
    <name type="common">White-rot fungus</name>
    <name type="synonym">Gelatoporia subvermispora</name>
    <dbReference type="NCBI Taxonomy" id="914234"/>
    <lineage>
        <taxon>Eukaryota</taxon>
        <taxon>Fungi</taxon>
        <taxon>Dikarya</taxon>
        <taxon>Basidiomycota</taxon>
        <taxon>Agaricomycotina</taxon>
        <taxon>Agaricomycetes</taxon>
        <taxon>Polyporales</taxon>
        <taxon>Gelatoporiaceae</taxon>
        <taxon>Gelatoporia</taxon>
    </lineage>
</organism>
<dbReference type="OrthoDB" id="1708389at2759"/>
<dbReference type="Proteomes" id="UP000016930">
    <property type="component" value="Unassembled WGS sequence"/>
</dbReference>
<feature type="transmembrane region" description="Helical" evidence="2">
    <location>
        <begin position="119"/>
        <end position="143"/>
    </location>
</feature>
<dbReference type="HOGENOM" id="CLU_026646_0_0_1"/>
<reference evidence="3 4" key="1">
    <citation type="journal article" date="2012" name="Proc. Natl. Acad. Sci. U.S.A.">
        <title>Comparative genomics of Ceriporiopsis subvermispora and Phanerochaete chrysosporium provide insight into selective ligninolysis.</title>
        <authorList>
            <person name="Fernandez-Fueyo E."/>
            <person name="Ruiz-Duenas F.J."/>
            <person name="Ferreira P."/>
            <person name="Floudas D."/>
            <person name="Hibbett D.S."/>
            <person name="Canessa P."/>
            <person name="Larrondo L.F."/>
            <person name="James T.Y."/>
            <person name="Seelenfreund D."/>
            <person name="Lobos S."/>
            <person name="Polanco R."/>
            <person name="Tello M."/>
            <person name="Honda Y."/>
            <person name="Watanabe T."/>
            <person name="Watanabe T."/>
            <person name="Ryu J.S."/>
            <person name="Kubicek C.P."/>
            <person name="Schmoll M."/>
            <person name="Gaskell J."/>
            <person name="Hammel K.E."/>
            <person name="St John F.J."/>
            <person name="Vanden Wymelenberg A."/>
            <person name="Sabat G."/>
            <person name="Splinter BonDurant S."/>
            <person name="Syed K."/>
            <person name="Yadav J.S."/>
            <person name="Doddapaneni H."/>
            <person name="Subramanian V."/>
            <person name="Lavin J.L."/>
            <person name="Oguiza J.A."/>
            <person name="Perez G."/>
            <person name="Pisabarro A.G."/>
            <person name="Ramirez L."/>
            <person name="Santoyo F."/>
            <person name="Master E."/>
            <person name="Coutinho P.M."/>
            <person name="Henrissat B."/>
            <person name="Lombard V."/>
            <person name="Magnuson J.K."/>
            <person name="Kuees U."/>
            <person name="Hori C."/>
            <person name="Igarashi K."/>
            <person name="Samejima M."/>
            <person name="Held B.W."/>
            <person name="Barry K.W."/>
            <person name="LaButti K.M."/>
            <person name="Lapidus A."/>
            <person name="Lindquist E.A."/>
            <person name="Lucas S.M."/>
            <person name="Riley R."/>
            <person name="Salamov A.A."/>
            <person name="Hoffmeister D."/>
            <person name="Schwenk D."/>
            <person name="Hadar Y."/>
            <person name="Yarden O."/>
            <person name="de Vries R.P."/>
            <person name="Wiebenga A."/>
            <person name="Stenlid J."/>
            <person name="Eastwood D."/>
            <person name="Grigoriev I.V."/>
            <person name="Berka R.M."/>
            <person name="Blanchette R.A."/>
            <person name="Kersten P."/>
            <person name="Martinez A.T."/>
            <person name="Vicuna R."/>
            <person name="Cullen D."/>
        </authorList>
    </citation>
    <scope>NUCLEOTIDE SEQUENCE [LARGE SCALE GENOMIC DNA]</scope>
    <source>
        <strain evidence="3 4">B</strain>
    </source>
</reference>
<keyword evidence="4" id="KW-1185">Reference proteome</keyword>
<keyword evidence="2" id="KW-0812">Transmembrane</keyword>
<dbReference type="STRING" id="914234.M2RCC1"/>
<protein>
    <submittedName>
        <fullName evidence="3">Uncharacterized protein</fullName>
    </submittedName>
</protein>
<evidence type="ECO:0000256" key="2">
    <source>
        <dbReference type="SAM" id="Phobius"/>
    </source>
</evidence>
<feature type="region of interest" description="Disordered" evidence="1">
    <location>
        <begin position="354"/>
        <end position="388"/>
    </location>
</feature>
<dbReference type="GO" id="GO:0006915">
    <property type="term" value="P:apoptotic process"/>
    <property type="evidence" value="ECO:0007669"/>
    <property type="project" value="InterPro"/>
</dbReference>
<sequence>MAECIATGSQRTGDKRFLPPPTHPSRRGLTSTSPSPLTLSPSPSGLDTSPVPSSASSSTEGSPRLPGSLGDPVPSATSRPAIIPSAPTPTESEEDLTETELRELYDEEEIERFLRFFSAAYWILWYNNLLLPSFFLAVLYHLLRRKLLPYPTLAELRERRREVDHAVSFGTSVANLLVSSSNVEVRDIWQVFRETRHVRRLRETARLSNARPLEGMVATGPQERSQGAIDSSERQERALEDAGVKRNLLLCLSEVVDLLERTRNIFLWRQPVASLKYGSIVLALCLLSLLPAQYFVKLFGFVSGALFWHVAPVYAAIPASHRNRYPTLLSDVPTDAKYALELISQRIARGLEVRPRNRRRMKRSNASADDSTTGPNESHYEDSRERETRHVNVTSVDWKKVGDRVAEAKGTFTGVKAVLSDGRWKRVDSWAMLNPLAPKIALPSGNLEPRVQAHTYPAQLGTTPGLITLTASELIFTPLHSTKSKMAIPVTDITGLKKPGLMKGINVRWKEVGESGLGEERDARFVWVGDRDELFARLVGLGGQQWLTS</sequence>
<feature type="compositionally biased region" description="Basic and acidic residues" evidence="1">
    <location>
        <begin position="378"/>
        <end position="388"/>
    </location>
</feature>
<evidence type="ECO:0000256" key="1">
    <source>
        <dbReference type="SAM" id="MobiDB-lite"/>
    </source>
</evidence>
<evidence type="ECO:0000313" key="3">
    <source>
        <dbReference type="EMBL" id="EMD42100.1"/>
    </source>
</evidence>
<dbReference type="InterPro" id="IPR037847">
    <property type="entry name" value="GRAMDC4"/>
</dbReference>
<feature type="transmembrane region" description="Helical" evidence="2">
    <location>
        <begin position="273"/>
        <end position="292"/>
    </location>
</feature>
<dbReference type="EMBL" id="KB445791">
    <property type="protein sequence ID" value="EMD42100.1"/>
    <property type="molecule type" value="Genomic_DNA"/>
</dbReference>
<dbReference type="PANTHER" id="PTHR37402">
    <property type="entry name" value="GRAM DOMAIN-CONTAINING PROTEIN 4"/>
    <property type="match status" value="1"/>
</dbReference>
<gene>
    <name evidence="3" type="ORF">CERSUDRAFT_79706</name>
</gene>
<feature type="region of interest" description="Disordered" evidence="1">
    <location>
        <begin position="1"/>
        <end position="98"/>
    </location>
</feature>